<feature type="region of interest" description="Disordered" evidence="1">
    <location>
        <begin position="42"/>
        <end position="74"/>
    </location>
</feature>
<accession>A0A645AI16</accession>
<gene>
    <name evidence="2" type="ORF">SDC9_99593</name>
</gene>
<dbReference type="EMBL" id="VSSQ01014045">
    <property type="protein sequence ID" value="MPM52830.1"/>
    <property type="molecule type" value="Genomic_DNA"/>
</dbReference>
<protein>
    <submittedName>
        <fullName evidence="2">Uncharacterized protein</fullName>
    </submittedName>
</protein>
<feature type="compositionally biased region" description="Basic and acidic residues" evidence="1">
    <location>
        <begin position="63"/>
        <end position="74"/>
    </location>
</feature>
<proteinExistence type="predicted"/>
<reference evidence="2" key="1">
    <citation type="submission" date="2019-08" db="EMBL/GenBank/DDBJ databases">
        <authorList>
            <person name="Kucharzyk K."/>
            <person name="Murdoch R.W."/>
            <person name="Higgins S."/>
            <person name="Loffler F."/>
        </authorList>
    </citation>
    <scope>NUCLEOTIDE SEQUENCE</scope>
</reference>
<sequence>MLGKLGLPQRNEHRCVYAVEKRAAGANGDQRVHVRRALEQRFEADPEEPSARKQHGNGQYELNQRERQRMIHGV</sequence>
<organism evidence="2">
    <name type="scientific">bioreactor metagenome</name>
    <dbReference type="NCBI Taxonomy" id="1076179"/>
    <lineage>
        <taxon>unclassified sequences</taxon>
        <taxon>metagenomes</taxon>
        <taxon>ecological metagenomes</taxon>
    </lineage>
</organism>
<name>A0A645AI16_9ZZZZ</name>
<dbReference type="AlphaFoldDB" id="A0A645AI16"/>
<evidence type="ECO:0000256" key="1">
    <source>
        <dbReference type="SAM" id="MobiDB-lite"/>
    </source>
</evidence>
<evidence type="ECO:0000313" key="2">
    <source>
        <dbReference type="EMBL" id="MPM52830.1"/>
    </source>
</evidence>
<comment type="caution">
    <text evidence="2">The sequence shown here is derived from an EMBL/GenBank/DDBJ whole genome shotgun (WGS) entry which is preliminary data.</text>
</comment>